<keyword evidence="14" id="KW-1185">Reference proteome</keyword>
<dbReference type="InterPro" id="IPR020810">
    <property type="entry name" value="Enolase_C"/>
</dbReference>
<dbReference type="EC" id="4.2.1.11" evidence="3 10"/>
<dbReference type="SUPFAM" id="SSF51604">
    <property type="entry name" value="Enolase C-terminal domain-like"/>
    <property type="match status" value="1"/>
</dbReference>
<reference evidence="13 14" key="1">
    <citation type="submission" date="2022-11" db="EMBL/GenBank/DDBJ databases">
        <title>Minimal conservation of predation-associated metabolite biosynthetic gene clusters underscores biosynthetic potential of Myxococcota including descriptions for ten novel species: Archangium lansinium sp. nov., Myxococcus landrumus sp. nov., Nannocystis bai.</title>
        <authorList>
            <person name="Ahearne A."/>
            <person name="Stevens C."/>
            <person name="Phillips K."/>
        </authorList>
    </citation>
    <scope>NUCLEOTIDE SEQUENCE [LARGE SCALE GENOMIC DNA]</scope>
    <source>
        <strain evidence="13 14">MIWBW</strain>
    </source>
</reference>
<keyword evidence="5 10" id="KW-0964">Secreted</keyword>
<feature type="binding site" evidence="10">
    <location>
        <position position="314"/>
    </location>
    <ligand>
        <name>Mg(2+)</name>
        <dbReference type="ChEBI" id="CHEBI:18420"/>
    </ligand>
</feature>
<organism evidence="13 14">
    <name type="scientific">Archangium lansingense</name>
    <dbReference type="NCBI Taxonomy" id="2995310"/>
    <lineage>
        <taxon>Bacteria</taxon>
        <taxon>Pseudomonadati</taxon>
        <taxon>Myxococcota</taxon>
        <taxon>Myxococcia</taxon>
        <taxon>Myxococcales</taxon>
        <taxon>Cystobacterineae</taxon>
        <taxon>Archangiaceae</taxon>
        <taxon>Archangium</taxon>
    </lineage>
</organism>
<evidence type="ECO:0000256" key="10">
    <source>
        <dbReference type="HAMAP-Rule" id="MF_00318"/>
    </source>
</evidence>
<dbReference type="PANTHER" id="PTHR11902">
    <property type="entry name" value="ENOLASE"/>
    <property type="match status" value="1"/>
</dbReference>
<dbReference type="InterPro" id="IPR020809">
    <property type="entry name" value="Enolase_CS"/>
</dbReference>
<evidence type="ECO:0000259" key="12">
    <source>
        <dbReference type="SMART" id="SM01193"/>
    </source>
</evidence>
<keyword evidence="10" id="KW-0963">Cytoplasm</keyword>
<comment type="catalytic activity">
    <reaction evidence="10">
        <text>(2R)-2-phosphoglycerate = phosphoenolpyruvate + H2O</text>
        <dbReference type="Rhea" id="RHEA:10164"/>
        <dbReference type="ChEBI" id="CHEBI:15377"/>
        <dbReference type="ChEBI" id="CHEBI:58289"/>
        <dbReference type="ChEBI" id="CHEBI:58702"/>
        <dbReference type="EC" id="4.2.1.11"/>
    </reaction>
</comment>
<dbReference type="SMART" id="SM01193">
    <property type="entry name" value="Enolase_N"/>
    <property type="match status" value="1"/>
</dbReference>
<keyword evidence="10" id="KW-0479">Metal-binding</keyword>
<dbReference type="SFLD" id="SFLDF00002">
    <property type="entry name" value="enolase"/>
    <property type="match status" value="1"/>
</dbReference>
<dbReference type="GO" id="GO:0004634">
    <property type="term" value="F:phosphopyruvate hydratase activity"/>
    <property type="evidence" value="ECO:0007669"/>
    <property type="project" value="UniProtKB-EC"/>
</dbReference>
<dbReference type="RefSeq" id="WP_267538124.1">
    <property type="nucleotide sequence ID" value="NZ_JAPNKA010000001.1"/>
</dbReference>
<accession>A0ABT4ADJ3</accession>
<dbReference type="Gene3D" id="3.20.20.120">
    <property type="entry name" value="Enolase-like C-terminal domain"/>
    <property type="match status" value="1"/>
</dbReference>
<dbReference type="InterPro" id="IPR000941">
    <property type="entry name" value="Enolase"/>
</dbReference>
<dbReference type="Proteomes" id="UP001207654">
    <property type="component" value="Unassembled WGS sequence"/>
</dbReference>
<feature type="binding site" evidence="10">
    <location>
        <position position="287"/>
    </location>
    <ligand>
        <name>Mg(2+)</name>
        <dbReference type="ChEBI" id="CHEBI:18420"/>
    </ligand>
</feature>
<evidence type="ECO:0000259" key="11">
    <source>
        <dbReference type="SMART" id="SM01192"/>
    </source>
</evidence>
<dbReference type="PROSITE" id="PS00164">
    <property type="entry name" value="ENOLASE"/>
    <property type="match status" value="1"/>
</dbReference>
<feature type="domain" description="Enolase N-terminal" evidence="12">
    <location>
        <begin position="4"/>
        <end position="134"/>
    </location>
</feature>
<dbReference type="InterPro" id="IPR036849">
    <property type="entry name" value="Enolase-like_C_sf"/>
</dbReference>
<feature type="domain" description="Enolase C-terminal TIM barrel" evidence="11">
    <location>
        <begin position="139"/>
        <end position="427"/>
    </location>
</feature>
<evidence type="ECO:0000256" key="7">
    <source>
        <dbReference type="ARBA" id="ARBA00023152"/>
    </source>
</evidence>
<evidence type="ECO:0000256" key="3">
    <source>
        <dbReference type="ARBA" id="ARBA00012058"/>
    </source>
</evidence>
<evidence type="ECO:0000256" key="5">
    <source>
        <dbReference type="ARBA" id="ARBA00022525"/>
    </source>
</evidence>
<evidence type="ECO:0000256" key="9">
    <source>
        <dbReference type="ARBA" id="ARBA00045763"/>
    </source>
</evidence>
<comment type="function">
    <text evidence="9 10">Catalyzes the reversible conversion of 2-phosphoglycerate (2-PG) into phosphoenolpyruvate (PEP). It is essential for the degradation of carbohydrates via glycolysis.</text>
</comment>
<comment type="pathway">
    <text evidence="1 10">Carbohydrate degradation; glycolysis; pyruvate from D-glyceraldehyde 3-phosphate: step 4/5.</text>
</comment>
<name>A0ABT4ADJ3_9BACT</name>
<feature type="binding site" evidence="10">
    <location>
        <position position="390"/>
    </location>
    <ligand>
        <name>(2R)-2-phosphoglycerate</name>
        <dbReference type="ChEBI" id="CHEBI:58289"/>
    </ligand>
</feature>
<evidence type="ECO:0000256" key="4">
    <source>
        <dbReference type="ARBA" id="ARBA00017068"/>
    </source>
</evidence>
<evidence type="ECO:0000256" key="6">
    <source>
        <dbReference type="ARBA" id="ARBA00022842"/>
    </source>
</evidence>
<dbReference type="SFLD" id="SFLDS00001">
    <property type="entry name" value="Enolase"/>
    <property type="match status" value="1"/>
</dbReference>
<keyword evidence="7 10" id="KW-0324">Glycolysis</keyword>
<dbReference type="CDD" id="cd03313">
    <property type="entry name" value="enolase"/>
    <property type="match status" value="1"/>
</dbReference>
<dbReference type="HAMAP" id="MF_00318">
    <property type="entry name" value="Enolase"/>
    <property type="match status" value="1"/>
</dbReference>
<proteinExistence type="inferred from homology"/>
<keyword evidence="8 10" id="KW-0456">Lyase</keyword>
<protein>
    <recommendedName>
        <fullName evidence="4 10">Enolase</fullName>
        <ecNumber evidence="3 10">4.2.1.11</ecNumber>
    </recommendedName>
    <alternativeName>
        <fullName evidence="10">2-phospho-D-glycerate hydro-lyase</fullName>
    </alternativeName>
    <alternativeName>
        <fullName evidence="10">2-phosphoglycerate dehydratase</fullName>
    </alternativeName>
</protein>
<feature type="binding site" evidence="10">
    <location>
        <position position="163"/>
    </location>
    <ligand>
        <name>(2R)-2-phosphoglycerate</name>
        <dbReference type="ChEBI" id="CHEBI:58289"/>
    </ligand>
</feature>
<feature type="binding site" evidence="10">
    <location>
        <position position="339"/>
    </location>
    <ligand>
        <name>(2R)-2-phosphoglycerate</name>
        <dbReference type="ChEBI" id="CHEBI:58289"/>
    </ligand>
</feature>
<dbReference type="PRINTS" id="PR00148">
    <property type="entry name" value="ENOLASE"/>
</dbReference>
<dbReference type="SFLD" id="SFLDG00178">
    <property type="entry name" value="enolase"/>
    <property type="match status" value="1"/>
</dbReference>
<feature type="active site" description="Proton acceptor" evidence="10">
    <location>
        <position position="339"/>
    </location>
</feature>
<feature type="active site" description="Proton donor" evidence="10">
    <location>
        <position position="205"/>
    </location>
</feature>
<comment type="subcellular location">
    <subcellularLocation>
        <location evidence="10">Cytoplasm</location>
    </subcellularLocation>
    <subcellularLocation>
        <location evidence="10">Secreted</location>
    </subcellularLocation>
    <subcellularLocation>
        <location evidence="10">Cell surface</location>
    </subcellularLocation>
    <text evidence="10">Fractions of enolase are present in both the cytoplasm and on the cell surface.</text>
</comment>
<dbReference type="Gene3D" id="3.30.390.10">
    <property type="entry name" value="Enolase-like, N-terminal domain"/>
    <property type="match status" value="1"/>
</dbReference>
<dbReference type="Pfam" id="PF00113">
    <property type="entry name" value="Enolase_C"/>
    <property type="match status" value="1"/>
</dbReference>
<dbReference type="EMBL" id="JAPNKA010000001">
    <property type="protein sequence ID" value="MCY1079401.1"/>
    <property type="molecule type" value="Genomic_DNA"/>
</dbReference>
<comment type="similarity">
    <text evidence="2 10">Belongs to the enolase family.</text>
</comment>
<dbReference type="Pfam" id="PF03952">
    <property type="entry name" value="Enolase_N"/>
    <property type="match status" value="1"/>
</dbReference>
<sequence>MTEIAQIVAREVLDSRGNPTVEAEVFLAGGAKGRAAVPSGASTGEHEALELRDGEKDRYLGKGVRKAVTNIMETIAPELVGMDAADQYAVDQQMLEMDGTPTKSKLGANAILAVSMATARAAADAFSLPFYRYVGGAQARTLPVPLMNILNGGAHADTRVDVQEFMVVPAGAPSFAEGLRWGAEVFHALKKILKGRKLATGVGDEGGYAPDLPANEEALKLIMEAISAAGFKAGEQMFLALDVAASEFFDKGSKKYRLKGEGKEFDAKGMLDYYQQLVSRYPIVSIEDGMAEDDWEGWKGLTDALGEKIQLVGDDLFVTNVERLGRGIQGGVANSILVKVNQIGSLTETFDAVRMAHKAGYTSVMSHRSGETEDTTIADLAVALDCGQIKTGSASRSDRVAKYNQLLRIEQELGSGARYAGKRAIKGLK</sequence>
<keyword evidence="6 10" id="KW-0460">Magnesium</keyword>
<evidence type="ECO:0000256" key="2">
    <source>
        <dbReference type="ARBA" id="ARBA00009604"/>
    </source>
</evidence>
<evidence type="ECO:0000256" key="1">
    <source>
        <dbReference type="ARBA" id="ARBA00005031"/>
    </source>
</evidence>
<dbReference type="InterPro" id="IPR020811">
    <property type="entry name" value="Enolase_N"/>
</dbReference>
<gene>
    <name evidence="10 13" type="primary">eno</name>
    <name evidence="13" type="ORF">OV287_33575</name>
</gene>
<comment type="caution">
    <text evidence="13">The sequence shown here is derived from an EMBL/GenBank/DDBJ whole genome shotgun (WGS) entry which is preliminary data.</text>
</comment>
<evidence type="ECO:0000256" key="8">
    <source>
        <dbReference type="ARBA" id="ARBA00023239"/>
    </source>
</evidence>
<dbReference type="SUPFAM" id="SSF54826">
    <property type="entry name" value="Enolase N-terminal domain-like"/>
    <property type="match status" value="1"/>
</dbReference>
<feature type="binding site" evidence="10">
    <location>
        <position position="368"/>
    </location>
    <ligand>
        <name>(2R)-2-phosphoglycerate</name>
        <dbReference type="ChEBI" id="CHEBI:58289"/>
    </ligand>
</feature>
<comment type="cofactor">
    <cofactor evidence="10">
        <name>Mg(2+)</name>
        <dbReference type="ChEBI" id="CHEBI:18420"/>
    </cofactor>
    <text evidence="10">Binds a second Mg(2+) ion via substrate during catalysis.</text>
</comment>
<dbReference type="NCBIfam" id="TIGR01060">
    <property type="entry name" value="eno"/>
    <property type="match status" value="1"/>
</dbReference>
<feature type="binding site" evidence="10">
    <location>
        <position position="369"/>
    </location>
    <ligand>
        <name>(2R)-2-phosphoglycerate</name>
        <dbReference type="ChEBI" id="CHEBI:58289"/>
    </ligand>
</feature>
<feature type="binding site" evidence="10">
    <location>
        <position position="242"/>
    </location>
    <ligand>
        <name>Mg(2+)</name>
        <dbReference type="ChEBI" id="CHEBI:18420"/>
    </ligand>
</feature>
<dbReference type="PIRSF" id="PIRSF001400">
    <property type="entry name" value="Enolase"/>
    <property type="match status" value="1"/>
</dbReference>
<evidence type="ECO:0000313" key="13">
    <source>
        <dbReference type="EMBL" id="MCY1079401.1"/>
    </source>
</evidence>
<dbReference type="PANTHER" id="PTHR11902:SF1">
    <property type="entry name" value="ENOLASE"/>
    <property type="match status" value="1"/>
</dbReference>
<evidence type="ECO:0000313" key="14">
    <source>
        <dbReference type="Proteomes" id="UP001207654"/>
    </source>
</evidence>
<dbReference type="InterPro" id="IPR029017">
    <property type="entry name" value="Enolase-like_N"/>
</dbReference>
<dbReference type="SMART" id="SM01192">
    <property type="entry name" value="Enolase_C"/>
    <property type="match status" value="1"/>
</dbReference>